<feature type="non-terminal residue" evidence="10">
    <location>
        <position position="302"/>
    </location>
</feature>
<keyword evidence="4 8" id="KW-0812">Transmembrane</keyword>
<evidence type="ECO:0000313" key="10">
    <source>
        <dbReference type="EMBL" id="SVB63724.1"/>
    </source>
</evidence>
<dbReference type="CDD" id="cd04187">
    <property type="entry name" value="DPM1_like_bac"/>
    <property type="match status" value="1"/>
</dbReference>
<dbReference type="GO" id="GO:0016757">
    <property type="term" value="F:glycosyltransferase activity"/>
    <property type="evidence" value="ECO:0007669"/>
    <property type="project" value="UniProtKB-KW"/>
</dbReference>
<dbReference type="Pfam" id="PF00535">
    <property type="entry name" value="Glycos_transf_2"/>
    <property type="match status" value="1"/>
</dbReference>
<dbReference type="AlphaFoldDB" id="A0A382FMZ4"/>
<dbReference type="InterPro" id="IPR001173">
    <property type="entry name" value="Glyco_trans_2-like"/>
</dbReference>
<keyword evidence="1" id="KW-1003">Cell membrane</keyword>
<accession>A0A382FMZ4</accession>
<evidence type="ECO:0000256" key="6">
    <source>
        <dbReference type="ARBA" id="ARBA00022989"/>
    </source>
</evidence>
<evidence type="ECO:0000256" key="8">
    <source>
        <dbReference type="SAM" id="Phobius"/>
    </source>
</evidence>
<evidence type="ECO:0000256" key="7">
    <source>
        <dbReference type="ARBA" id="ARBA00023136"/>
    </source>
</evidence>
<evidence type="ECO:0000256" key="1">
    <source>
        <dbReference type="ARBA" id="ARBA00022475"/>
    </source>
</evidence>
<evidence type="ECO:0000259" key="9">
    <source>
        <dbReference type="Pfam" id="PF00535"/>
    </source>
</evidence>
<dbReference type="PANTHER" id="PTHR48090">
    <property type="entry name" value="UNDECAPRENYL-PHOSPHATE 4-DEOXY-4-FORMAMIDO-L-ARABINOSE TRANSFERASE-RELATED"/>
    <property type="match status" value="1"/>
</dbReference>
<keyword evidence="5" id="KW-0448">Lipopolysaccharide biosynthesis</keyword>
<keyword evidence="3" id="KW-0808">Transferase</keyword>
<name>A0A382FMZ4_9ZZZZ</name>
<organism evidence="10">
    <name type="scientific">marine metagenome</name>
    <dbReference type="NCBI Taxonomy" id="408172"/>
    <lineage>
        <taxon>unclassified sequences</taxon>
        <taxon>metagenomes</taxon>
        <taxon>ecological metagenomes</taxon>
    </lineage>
</organism>
<evidence type="ECO:0000256" key="2">
    <source>
        <dbReference type="ARBA" id="ARBA00022676"/>
    </source>
</evidence>
<evidence type="ECO:0000256" key="4">
    <source>
        <dbReference type="ARBA" id="ARBA00022692"/>
    </source>
</evidence>
<dbReference type="SUPFAM" id="SSF53448">
    <property type="entry name" value="Nucleotide-diphospho-sugar transferases"/>
    <property type="match status" value="1"/>
</dbReference>
<dbReference type="Gene3D" id="3.90.550.10">
    <property type="entry name" value="Spore Coat Polysaccharide Biosynthesis Protein SpsA, Chain A"/>
    <property type="match status" value="1"/>
</dbReference>
<dbReference type="InterPro" id="IPR050256">
    <property type="entry name" value="Glycosyltransferase_2"/>
</dbReference>
<dbReference type="PANTHER" id="PTHR48090:SF3">
    <property type="entry name" value="UNDECAPRENYL-PHOSPHATE 4-DEOXY-4-FORMAMIDO-L-ARABINOSE TRANSFERASE"/>
    <property type="match status" value="1"/>
</dbReference>
<keyword evidence="6 8" id="KW-1133">Transmembrane helix</keyword>
<feature type="domain" description="Glycosyltransferase 2-like" evidence="9">
    <location>
        <begin position="5"/>
        <end position="168"/>
    </location>
</feature>
<dbReference type="InterPro" id="IPR029044">
    <property type="entry name" value="Nucleotide-diphossugar_trans"/>
</dbReference>
<dbReference type="GO" id="GO:0009103">
    <property type="term" value="P:lipopolysaccharide biosynthetic process"/>
    <property type="evidence" value="ECO:0007669"/>
    <property type="project" value="UniProtKB-KW"/>
</dbReference>
<dbReference type="GO" id="GO:0005886">
    <property type="term" value="C:plasma membrane"/>
    <property type="evidence" value="ECO:0007669"/>
    <property type="project" value="TreeGrafter"/>
</dbReference>
<protein>
    <recommendedName>
        <fullName evidence="9">Glycosyltransferase 2-like domain-containing protein</fullName>
    </recommendedName>
</protein>
<feature type="transmembrane region" description="Helical" evidence="8">
    <location>
        <begin position="267"/>
        <end position="290"/>
    </location>
</feature>
<keyword evidence="7 8" id="KW-0472">Membrane</keyword>
<proteinExistence type="predicted"/>
<gene>
    <name evidence="10" type="ORF">METZ01_LOCUS216578</name>
</gene>
<sequence length="302" mass="34026">MTELSVILPVFDERDNLQVLYSELAQTLEALARSYEILFVDDGSTDGSREVLAEIQSHDEHVRVIELRRNFGQTAALAAGFDSAVGGIVITMDADGQNDPKDIPSLLSEIERGLDMACGWRYERKENFWLRRFPSLIANQLISWTTDIKLHDYGCTLRAMRQEVVKDLHLYGEMHRFIPAIASWMGIRLGEVKVNHRPRRAGKSKYGLSRVFRVLLDLLTVKFLLSFSGRPIQFFGGIGLVSGGVGVVMLLWLGLEKFFMANDLADRPIVLLAILLVLAGMQFITVGLLAEMQARIYHESQK</sequence>
<feature type="transmembrane region" description="Helical" evidence="8">
    <location>
        <begin position="232"/>
        <end position="255"/>
    </location>
</feature>
<evidence type="ECO:0000256" key="5">
    <source>
        <dbReference type="ARBA" id="ARBA00022985"/>
    </source>
</evidence>
<reference evidence="10" key="1">
    <citation type="submission" date="2018-05" db="EMBL/GenBank/DDBJ databases">
        <authorList>
            <person name="Lanie J.A."/>
            <person name="Ng W.-L."/>
            <person name="Kazmierczak K.M."/>
            <person name="Andrzejewski T.M."/>
            <person name="Davidsen T.M."/>
            <person name="Wayne K.J."/>
            <person name="Tettelin H."/>
            <person name="Glass J.I."/>
            <person name="Rusch D."/>
            <person name="Podicherti R."/>
            <person name="Tsui H.-C.T."/>
            <person name="Winkler M.E."/>
        </authorList>
    </citation>
    <scope>NUCLEOTIDE SEQUENCE</scope>
</reference>
<keyword evidence="2" id="KW-0328">Glycosyltransferase</keyword>
<dbReference type="EMBL" id="UINC01050590">
    <property type="protein sequence ID" value="SVB63724.1"/>
    <property type="molecule type" value="Genomic_DNA"/>
</dbReference>
<evidence type="ECO:0000256" key="3">
    <source>
        <dbReference type="ARBA" id="ARBA00022679"/>
    </source>
</evidence>